<dbReference type="PANTHER" id="PTHR48153:SF2">
    <property type="entry name" value="UFM1-SPECIFIC PROTEASE 2"/>
    <property type="match status" value="1"/>
</dbReference>
<dbReference type="PANTHER" id="PTHR48153">
    <property type="entry name" value="UFM1-SPECIFIC PROTEASE 2"/>
    <property type="match status" value="1"/>
</dbReference>
<evidence type="ECO:0000313" key="4">
    <source>
        <dbReference type="WBParaSite" id="TASK_0000168501-mRNA-1"/>
    </source>
</evidence>
<comment type="similarity">
    <text evidence="1">Belongs to the peptidase C78 family.</text>
</comment>
<evidence type="ECO:0000256" key="2">
    <source>
        <dbReference type="ARBA" id="ARBA00022801"/>
    </source>
</evidence>
<dbReference type="InterPro" id="IPR012462">
    <property type="entry name" value="UFSP1/2_DUB_cat"/>
</dbReference>
<protein>
    <submittedName>
        <fullName evidence="4">Peptidase_M24 domain-containing protein</fullName>
    </submittedName>
</protein>
<feature type="domain" description="UFSP1/2/DUB catalytic" evidence="3">
    <location>
        <begin position="1"/>
        <end position="102"/>
    </location>
</feature>
<dbReference type="AlphaFoldDB" id="A0A0R3VW91"/>
<sequence>LYGVQCRLLPVARGRDFAAVAASVLAEHFSSGGGPVMVGGGDLAHTIVGVQVATVGTDRTRFLVLDPHYTGEPAHVATIIGKGWVGWKEESFWRSEVPYNLCLLPPPVDADSV</sequence>
<dbReference type="Gene3D" id="3.90.70.130">
    <property type="match status" value="1"/>
</dbReference>
<reference evidence="4" key="1">
    <citation type="submission" date="2017-02" db="UniProtKB">
        <authorList>
            <consortium name="WormBaseParasite"/>
        </authorList>
    </citation>
    <scope>IDENTIFICATION</scope>
</reference>
<dbReference type="Pfam" id="PF07910">
    <property type="entry name" value="Peptidase_C78"/>
    <property type="match status" value="1"/>
</dbReference>
<name>A0A0R3VW91_TAEAS</name>
<evidence type="ECO:0000256" key="1">
    <source>
        <dbReference type="ARBA" id="ARBA00008552"/>
    </source>
</evidence>
<evidence type="ECO:0000259" key="3">
    <source>
        <dbReference type="Pfam" id="PF07910"/>
    </source>
</evidence>
<proteinExistence type="inferred from homology"/>
<dbReference type="GO" id="GO:0071567">
    <property type="term" value="F:deUFMylase activity"/>
    <property type="evidence" value="ECO:0007669"/>
    <property type="project" value="UniProtKB-ARBA"/>
</dbReference>
<dbReference type="WBParaSite" id="TASK_0000168501-mRNA-1">
    <property type="protein sequence ID" value="TASK_0000168501-mRNA-1"/>
    <property type="gene ID" value="TASK_0000168501"/>
</dbReference>
<dbReference type="STRING" id="60517.A0A0R3VW91"/>
<keyword evidence="2" id="KW-0378">Hydrolase</keyword>
<organism evidence="4">
    <name type="scientific">Taenia asiatica</name>
    <name type="common">Asian tapeworm</name>
    <dbReference type="NCBI Taxonomy" id="60517"/>
    <lineage>
        <taxon>Eukaryota</taxon>
        <taxon>Metazoa</taxon>
        <taxon>Spiralia</taxon>
        <taxon>Lophotrochozoa</taxon>
        <taxon>Platyhelminthes</taxon>
        <taxon>Cestoda</taxon>
        <taxon>Eucestoda</taxon>
        <taxon>Cyclophyllidea</taxon>
        <taxon>Taeniidae</taxon>
        <taxon>Taenia</taxon>
    </lineage>
</organism>
<accession>A0A0R3VW91</accession>